<protein>
    <submittedName>
        <fullName evidence="9">Uncharacterized protein</fullName>
    </submittedName>
</protein>
<keyword evidence="2" id="KW-0602">Photosynthesis</keyword>
<reference evidence="9" key="1">
    <citation type="submission" date="2021-01" db="EMBL/GenBank/DDBJ databases">
        <title>Adiantum capillus-veneris genome.</title>
        <authorList>
            <person name="Fang Y."/>
            <person name="Liao Q."/>
        </authorList>
    </citation>
    <scope>NUCLEOTIDE SEQUENCE</scope>
    <source>
        <strain evidence="9">H3</strain>
        <tissue evidence="9">Leaf</tissue>
    </source>
</reference>
<dbReference type="InterPro" id="IPR038760">
    <property type="entry name" value="PsbY_plant"/>
</dbReference>
<feature type="transmembrane region" description="Helical" evidence="8">
    <location>
        <begin position="271"/>
        <end position="291"/>
    </location>
</feature>
<keyword evidence="10" id="KW-1185">Reference proteome</keyword>
<name>A0A9D4U1C1_ADICA</name>
<evidence type="ECO:0000256" key="6">
    <source>
        <dbReference type="ARBA" id="ARBA00023136"/>
    </source>
</evidence>
<evidence type="ECO:0000256" key="8">
    <source>
        <dbReference type="SAM" id="Phobius"/>
    </source>
</evidence>
<gene>
    <name evidence="9" type="ORF">GOP47_0026023</name>
</gene>
<dbReference type="InterPro" id="IPR009388">
    <property type="entry name" value="PSII_PsbY"/>
</dbReference>
<dbReference type="GO" id="GO:0030145">
    <property type="term" value="F:manganese ion binding"/>
    <property type="evidence" value="ECO:0007669"/>
    <property type="project" value="InterPro"/>
</dbReference>
<keyword evidence="3 8" id="KW-0812">Transmembrane</keyword>
<evidence type="ECO:0000313" key="10">
    <source>
        <dbReference type="Proteomes" id="UP000886520"/>
    </source>
</evidence>
<sequence length="344" mass="35020">MALLAASSSIACTSIRCAQAPGATHLARSAASCPPPQLLQLPASTLPSRPLSIELGGSAMAAALFASLATSDSALASQEIMSIAADDNRGLALLLPLIPAIGWVLFNILQPALNQLDRMKSAKGLAVGLGVGAASSLLIPSRAEAAAQELASLAAADNDSRGLLVLFVLAPAVGWVLFNILKPALNQLDRMKSVKGILGAAGLSAALLLASSPAADAAVQEMGSLADSMKGATVDSDARGLVLVASLVPALGWVLFNILQPAINQLDRMKTSKGIVVSLGLGAAASGVFPGRSDAIQEMSSIAAADNDSRGILLLGVLIPAIGWVLFNILQPALNQFDKMRAQK</sequence>
<evidence type="ECO:0000256" key="3">
    <source>
        <dbReference type="ARBA" id="ARBA00022692"/>
    </source>
</evidence>
<evidence type="ECO:0000256" key="7">
    <source>
        <dbReference type="ARBA" id="ARBA00023276"/>
    </source>
</evidence>
<dbReference type="GO" id="GO:0045454">
    <property type="term" value="P:cell redox homeostasis"/>
    <property type="evidence" value="ECO:0007669"/>
    <property type="project" value="TreeGrafter"/>
</dbReference>
<dbReference type="GO" id="GO:0009523">
    <property type="term" value="C:photosystem II"/>
    <property type="evidence" value="ECO:0007669"/>
    <property type="project" value="UniProtKB-KW"/>
</dbReference>
<evidence type="ECO:0000256" key="4">
    <source>
        <dbReference type="ARBA" id="ARBA00022989"/>
    </source>
</evidence>
<dbReference type="OrthoDB" id="2016024at2759"/>
<dbReference type="EMBL" id="JABFUD020000025">
    <property type="protein sequence ID" value="KAI5059704.1"/>
    <property type="molecule type" value="Genomic_DNA"/>
</dbReference>
<evidence type="ECO:0000256" key="5">
    <source>
        <dbReference type="ARBA" id="ARBA00023078"/>
    </source>
</evidence>
<dbReference type="GO" id="GO:0009534">
    <property type="term" value="C:chloroplast thylakoid"/>
    <property type="evidence" value="ECO:0007669"/>
    <property type="project" value="TreeGrafter"/>
</dbReference>
<dbReference type="PANTHER" id="PTHR34790">
    <property type="entry name" value="PHOTOSYSTEM II CORE COMPLEX PROTEINS PSBY, CHLOROPLASTIC"/>
    <property type="match status" value="1"/>
</dbReference>
<proteinExistence type="inferred from homology"/>
<evidence type="ECO:0000313" key="9">
    <source>
        <dbReference type="EMBL" id="KAI5059704.1"/>
    </source>
</evidence>
<feature type="transmembrane region" description="Helical" evidence="8">
    <location>
        <begin position="311"/>
        <end position="330"/>
    </location>
</feature>
<keyword evidence="4 8" id="KW-1133">Transmembrane helix</keyword>
<dbReference type="Proteomes" id="UP000886520">
    <property type="component" value="Chromosome 25"/>
</dbReference>
<dbReference type="AlphaFoldDB" id="A0A9D4U1C1"/>
<feature type="transmembrane region" description="Helical" evidence="8">
    <location>
        <begin position="163"/>
        <end position="185"/>
    </location>
</feature>
<keyword evidence="7" id="KW-0604">Photosystem II</keyword>
<feature type="transmembrane region" description="Helical" evidence="8">
    <location>
        <begin position="91"/>
        <end position="113"/>
    </location>
</feature>
<keyword evidence="5" id="KW-0793">Thylakoid</keyword>
<dbReference type="Pfam" id="PF06298">
    <property type="entry name" value="PsbY"/>
    <property type="match status" value="4"/>
</dbReference>
<evidence type="ECO:0000256" key="2">
    <source>
        <dbReference type="ARBA" id="ARBA00022531"/>
    </source>
</evidence>
<comment type="caution">
    <text evidence="9">The sequence shown here is derived from an EMBL/GenBank/DDBJ whole genome shotgun (WGS) entry which is preliminary data.</text>
</comment>
<comment type="subcellular location">
    <subcellularLocation>
        <location evidence="1">Membrane</location>
    </subcellularLocation>
</comment>
<keyword evidence="6 8" id="KW-0472">Membrane</keyword>
<feature type="transmembrane region" description="Helical" evidence="8">
    <location>
        <begin position="238"/>
        <end position="259"/>
    </location>
</feature>
<dbReference type="GO" id="GO:0015979">
    <property type="term" value="P:photosynthesis"/>
    <property type="evidence" value="ECO:0007669"/>
    <property type="project" value="UniProtKB-KW"/>
</dbReference>
<dbReference type="PANTHER" id="PTHR34790:SF1">
    <property type="entry name" value="PHOTOSYSTEM II CORE COMPLEX PROTEINS PSBY, CHLOROPLASTIC"/>
    <property type="match status" value="1"/>
</dbReference>
<dbReference type="HAMAP" id="MF_00717">
    <property type="entry name" value="PSII_PsbY"/>
    <property type="match status" value="4"/>
</dbReference>
<accession>A0A9D4U1C1</accession>
<feature type="transmembrane region" description="Helical" evidence="8">
    <location>
        <begin position="197"/>
        <end position="218"/>
    </location>
</feature>
<evidence type="ECO:0000256" key="1">
    <source>
        <dbReference type="ARBA" id="ARBA00004370"/>
    </source>
</evidence>
<organism evidence="9 10">
    <name type="scientific">Adiantum capillus-veneris</name>
    <name type="common">Maidenhair fern</name>
    <dbReference type="NCBI Taxonomy" id="13818"/>
    <lineage>
        <taxon>Eukaryota</taxon>
        <taxon>Viridiplantae</taxon>
        <taxon>Streptophyta</taxon>
        <taxon>Embryophyta</taxon>
        <taxon>Tracheophyta</taxon>
        <taxon>Polypodiopsida</taxon>
        <taxon>Polypodiidae</taxon>
        <taxon>Polypodiales</taxon>
        <taxon>Pteridineae</taxon>
        <taxon>Pteridaceae</taxon>
        <taxon>Vittarioideae</taxon>
        <taxon>Adiantum</taxon>
    </lineage>
</organism>